<reference evidence="3 4" key="1">
    <citation type="submission" date="2024-11" db="EMBL/GenBank/DDBJ databases">
        <title>Adaptive evolution of stress response genes in parasites aligns with host niche diversity.</title>
        <authorList>
            <person name="Hahn C."/>
            <person name="Resl P."/>
        </authorList>
    </citation>
    <scope>NUCLEOTIDE SEQUENCE [LARGE SCALE GENOMIC DNA]</scope>
    <source>
        <strain evidence="3">EGGRZ-B1_66</strain>
        <tissue evidence="3">Body</tissue>
    </source>
</reference>
<gene>
    <name evidence="3" type="primary">RGS3_2</name>
    <name evidence="3" type="ORF">Ciccas_009916</name>
</gene>
<keyword evidence="4" id="KW-1185">Reference proteome</keyword>
<dbReference type="SMART" id="SM00315">
    <property type="entry name" value="RGS"/>
    <property type="match status" value="1"/>
</dbReference>
<dbReference type="EMBL" id="JBJKFK010002184">
    <property type="protein sequence ID" value="KAL3311503.1"/>
    <property type="molecule type" value="Genomic_DNA"/>
</dbReference>
<sequence>MRDLFGSIFSPSNGVSSGSSKAASNLDLVGSVSKQQITKLASSSNFGESSSSSHKEISSLSPKDRNNETKTPKFSSLGSQNPRKRFIYKPAGGAPSGDFSSISIRDKSGKDTSTEEPGESLPVPPGFKSLSVKQINRWERSFDALLTDECGLYLFNEFLKTEFSQENIQFWMACEAYKHLSGPKLNKEAQRIYRTHLSVQSPKEVNLDSRTRLQTIASLSTPNRLVFDSAQKKIQGLMEKDSYRRFLRSNIYLDLKKNLDDGSSRLEKANSSFEGSLDDPQNYTNRIKASQ</sequence>
<dbReference type="Proteomes" id="UP001626550">
    <property type="component" value="Unassembled WGS sequence"/>
</dbReference>
<proteinExistence type="predicted"/>
<dbReference type="FunFam" id="1.10.167.10:FF:000001">
    <property type="entry name" value="Putative regulator of g-protein signaling 12"/>
    <property type="match status" value="1"/>
</dbReference>
<feature type="compositionally biased region" description="Basic and acidic residues" evidence="1">
    <location>
        <begin position="53"/>
        <end position="71"/>
    </location>
</feature>
<dbReference type="Gene3D" id="1.10.167.10">
    <property type="entry name" value="Regulator of G-protein Signalling 4, domain 2"/>
    <property type="match status" value="1"/>
</dbReference>
<accession>A0ABD2PWP1</accession>
<dbReference type="InterPro" id="IPR036305">
    <property type="entry name" value="RGS_sf"/>
</dbReference>
<feature type="compositionally biased region" description="Polar residues" evidence="1">
    <location>
        <begin position="269"/>
        <end position="291"/>
    </location>
</feature>
<feature type="domain" description="RGS" evidence="2">
    <location>
        <begin position="141"/>
        <end position="256"/>
    </location>
</feature>
<feature type="compositionally biased region" description="Polar residues" evidence="1">
    <location>
        <begin position="72"/>
        <end position="81"/>
    </location>
</feature>
<dbReference type="PROSITE" id="PS50132">
    <property type="entry name" value="RGS"/>
    <property type="match status" value="1"/>
</dbReference>
<dbReference type="InterPro" id="IPR016137">
    <property type="entry name" value="RGS"/>
</dbReference>
<dbReference type="Pfam" id="PF00615">
    <property type="entry name" value="RGS"/>
    <property type="match status" value="1"/>
</dbReference>
<feature type="region of interest" description="Disordered" evidence="1">
    <location>
        <begin position="39"/>
        <end position="125"/>
    </location>
</feature>
<feature type="region of interest" description="Disordered" evidence="1">
    <location>
        <begin position="264"/>
        <end position="291"/>
    </location>
</feature>
<dbReference type="InterPro" id="IPR044926">
    <property type="entry name" value="RGS_subdomain_2"/>
</dbReference>
<dbReference type="PANTHER" id="PTHR10845">
    <property type="entry name" value="REGULATOR OF G PROTEIN SIGNALING"/>
    <property type="match status" value="1"/>
</dbReference>
<evidence type="ECO:0000256" key="1">
    <source>
        <dbReference type="SAM" id="MobiDB-lite"/>
    </source>
</evidence>
<dbReference type="AlphaFoldDB" id="A0ABD2PWP1"/>
<feature type="region of interest" description="Disordered" evidence="1">
    <location>
        <begin position="1"/>
        <end position="23"/>
    </location>
</feature>
<dbReference type="PANTHER" id="PTHR10845:SF259">
    <property type="entry name" value="RGS DOMAIN-CONTAINING PROTEIN-RELATED"/>
    <property type="match status" value="1"/>
</dbReference>
<evidence type="ECO:0000313" key="4">
    <source>
        <dbReference type="Proteomes" id="UP001626550"/>
    </source>
</evidence>
<evidence type="ECO:0000259" key="2">
    <source>
        <dbReference type="PROSITE" id="PS50132"/>
    </source>
</evidence>
<organism evidence="3 4">
    <name type="scientific">Cichlidogyrus casuarinus</name>
    <dbReference type="NCBI Taxonomy" id="1844966"/>
    <lineage>
        <taxon>Eukaryota</taxon>
        <taxon>Metazoa</taxon>
        <taxon>Spiralia</taxon>
        <taxon>Lophotrochozoa</taxon>
        <taxon>Platyhelminthes</taxon>
        <taxon>Monogenea</taxon>
        <taxon>Monopisthocotylea</taxon>
        <taxon>Dactylogyridea</taxon>
        <taxon>Ancyrocephalidae</taxon>
        <taxon>Cichlidogyrus</taxon>
    </lineage>
</organism>
<dbReference type="SUPFAM" id="SSF48097">
    <property type="entry name" value="Regulator of G-protein signaling, RGS"/>
    <property type="match status" value="1"/>
</dbReference>
<feature type="compositionally biased region" description="Basic and acidic residues" evidence="1">
    <location>
        <begin position="104"/>
        <end position="113"/>
    </location>
</feature>
<feature type="compositionally biased region" description="Low complexity" evidence="1">
    <location>
        <begin position="42"/>
        <end position="52"/>
    </location>
</feature>
<evidence type="ECO:0000313" key="3">
    <source>
        <dbReference type="EMBL" id="KAL3311503.1"/>
    </source>
</evidence>
<comment type="caution">
    <text evidence="3">The sequence shown here is derived from an EMBL/GenBank/DDBJ whole genome shotgun (WGS) entry which is preliminary data.</text>
</comment>
<protein>
    <submittedName>
        <fullName evidence="3">Regulator of G-protein signaling 3</fullName>
    </submittedName>
</protein>
<dbReference type="PRINTS" id="PR01301">
    <property type="entry name" value="RGSPROTEIN"/>
</dbReference>
<name>A0ABD2PWP1_9PLAT</name>